<protein>
    <submittedName>
        <fullName evidence="2">Uncharacterized protein</fullName>
    </submittedName>
</protein>
<dbReference type="AlphaFoldDB" id="A0A0F9LLT4"/>
<evidence type="ECO:0000313" key="2">
    <source>
        <dbReference type="EMBL" id="KKM65285.1"/>
    </source>
</evidence>
<proteinExistence type="predicted"/>
<organism evidence="2">
    <name type="scientific">marine sediment metagenome</name>
    <dbReference type="NCBI Taxonomy" id="412755"/>
    <lineage>
        <taxon>unclassified sequences</taxon>
        <taxon>metagenomes</taxon>
        <taxon>ecological metagenomes</taxon>
    </lineage>
</organism>
<reference evidence="2" key="1">
    <citation type="journal article" date="2015" name="Nature">
        <title>Complex archaea that bridge the gap between prokaryotes and eukaryotes.</title>
        <authorList>
            <person name="Spang A."/>
            <person name="Saw J.H."/>
            <person name="Jorgensen S.L."/>
            <person name="Zaremba-Niedzwiedzka K."/>
            <person name="Martijn J."/>
            <person name="Lind A.E."/>
            <person name="van Eijk R."/>
            <person name="Schleper C."/>
            <person name="Guy L."/>
            <person name="Ettema T.J."/>
        </authorList>
    </citation>
    <scope>NUCLEOTIDE SEQUENCE</scope>
</reference>
<sequence length="68" mass="7558">MAKKKKKKTPSTELKAEAPSSKSDEALAEANAITPIQVKFNDGYVVGTTVQNVDDVLLQEKARRKRER</sequence>
<comment type="caution">
    <text evidence="2">The sequence shown here is derived from an EMBL/GenBank/DDBJ whole genome shotgun (WGS) entry which is preliminary data.</text>
</comment>
<accession>A0A0F9LLT4</accession>
<name>A0A0F9LLT4_9ZZZZ</name>
<gene>
    <name evidence="2" type="ORF">LCGC14_1492830</name>
</gene>
<feature type="region of interest" description="Disordered" evidence="1">
    <location>
        <begin position="1"/>
        <end position="26"/>
    </location>
</feature>
<dbReference type="EMBL" id="LAZR01010752">
    <property type="protein sequence ID" value="KKM65285.1"/>
    <property type="molecule type" value="Genomic_DNA"/>
</dbReference>
<evidence type="ECO:0000256" key="1">
    <source>
        <dbReference type="SAM" id="MobiDB-lite"/>
    </source>
</evidence>